<feature type="region of interest" description="Disordered" evidence="1">
    <location>
        <begin position="1"/>
        <end position="26"/>
    </location>
</feature>
<feature type="compositionally biased region" description="Polar residues" evidence="1">
    <location>
        <begin position="235"/>
        <end position="254"/>
    </location>
</feature>
<reference evidence="2 4" key="1">
    <citation type="submission" date="2021-11" db="EMBL/GenBank/DDBJ databases">
        <authorList>
            <person name="Islam A."/>
            <person name="Islam S."/>
            <person name="Flora M.S."/>
            <person name="Rahman M."/>
            <person name="Ziaur R.M."/>
            <person name="Epstein J.H."/>
            <person name="Hassan M."/>
            <person name="Klassen M."/>
            <person name="Woodard K."/>
            <person name="Webb A."/>
            <person name="Webby R.J."/>
            <person name="El Zowalaty M.E."/>
        </authorList>
    </citation>
    <scope>NUCLEOTIDE SEQUENCE</scope>
    <source>
        <strain evidence="3">Pbs1</strain>
        <strain evidence="2">Pbs3</strain>
    </source>
</reference>
<comment type="caution">
    <text evidence="2">The sequence shown here is derived from an EMBL/GenBank/DDBJ whole genome shotgun (WGS) entry which is preliminary data.</text>
</comment>
<feature type="region of interest" description="Disordered" evidence="1">
    <location>
        <begin position="370"/>
        <end position="390"/>
    </location>
</feature>
<accession>A0AAU9KW89</accession>
<dbReference type="Proteomes" id="UP001160483">
    <property type="component" value="Unassembled WGS sequence"/>
</dbReference>
<evidence type="ECO:0000313" key="2">
    <source>
        <dbReference type="EMBL" id="CAH0477370.1"/>
    </source>
</evidence>
<evidence type="ECO:0000313" key="3">
    <source>
        <dbReference type="EMBL" id="CAH0517026.1"/>
    </source>
</evidence>
<feature type="compositionally biased region" description="Polar residues" evidence="1">
    <location>
        <begin position="372"/>
        <end position="390"/>
    </location>
</feature>
<gene>
    <name evidence="3" type="ORF">PBS001_LOCUS3657</name>
    <name evidence="2" type="ORF">PBS003_LOCUS4119</name>
</gene>
<dbReference type="AlphaFoldDB" id="A0AAU9KW89"/>
<dbReference type="EMBL" id="CAKKTJ010000168">
    <property type="protein sequence ID" value="CAH0477370.1"/>
    <property type="molecule type" value="Genomic_DNA"/>
</dbReference>
<proteinExistence type="predicted"/>
<keyword evidence="4" id="KW-1185">Reference proteome</keyword>
<sequence length="475" mass="51815">MYSGNVVRVCNSQPDPLEHGPPKRIGREEQPIGEIVAASKKRVSWRFTLGESDRTHEVVLVHSIMSYKKMVQYGGRQMHFSSTATLGDWSFFIILDGLNLVMEIRINEVESADNPKYDLFMNKVPYRRWDVLRRKKHVHVTATYTHPNAPPGNAYGTHRWGPDGAISLSQNEPQLHCGSFAGSREPVFGSIRGSFTDTYRTIDRTQSFGLHGSRASSGQNNGHIRSFAGKHNEQQRSSSVQQNGGKRSSLQAQSAPLAPDSGALNAQRQQPSALAAPKPTKQHEINLIDDFDPSVTVSVQSLIFDPLASVKMLPTENSAAATGPQQQKQQQQGRPVAVVPQPATYVDPFASVTTPIVAKPVGRINFDPYANPNASNYQQHSQKPTRQLPAASTTNQFTGYQQSMSGMPMSASMGGMAQQQQPVVQSSFTGQQSALGGMGNVSYHISQLMNPASLQKSKSQQGKSINIDAFAGLGC</sequence>
<protein>
    <submittedName>
        <fullName evidence="2">Uncharacterized protein</fullName>
    </submittedName>
</protein>
<evidence type="ECO:0000313" key="5">
    <source>
        <dbReference type="Proteomes" id="UP001160483"/>
    </source>
</evidence>
<evidence type="ECO:0000313" key="4">
    <source>
        <dbReference type="Proteomes" id="UP001158986"/>
    </source>
</evidence>
<feature type="compositionally biased region" description="Polar residues" evidence="1">
    <location>
        <begin position="209"/>
        <end position="223"/>
    </location>
</feature>
<dbReference type="EMBL" id="CAKLCB010000220">
    <property type="protein sequence ID" value="CAH0517026.1"/>
    <property type="molecule type" value="Genomic_DNA"/>
</dbReference>
<name>A0AAU9KW89_9STRA</name>
<feature type="compositionally biased region" description="Basic and acidic residues" evidence="1">
    <location>
        <begin position="16"/>
        <end position="26"/>
    </location>
</feature>
<feature type="region of interest" description="Disordered" evidence="1">
    <location>
        <begin position="209"/>
        <end position="281"/>
    </location>
</feature>
<dbReference type="Proteomes" id="UP001158986">
    <property type="component" value="Unassembled WGS sequence"/>
</dbReference>
<organism evidence="2 5">
    <name type="scientific">Peronospora belbahrii</name>
    <dbReference type="NCBI Taxonomy" id="622444"/>
    <lineage>
        <taxon>Eukaryota</taxon>
        <taxon>Sar</taxon>
        <taxon>Stramenopiles</taxon>
        <taxon>Oomycota</taxon>
        <taxon>Peronosporomycetes</taxon>
        <taxon>Peronosporales</taxon>
        <taxon>Peronosporaceae</taxon>
        <taxon>Peronospora</taxon>
    </lineage>
</organism>
<evidence type="ECO:0000256" key="1">
    <source>
        <dbReference type="SAM" id="MobiDB-lite"/>
    </source>
</evidence>